<dbReference type="NCBIfam" id="TIGR00074">
    <property type="entry name" value="hypC_hupF"/>
    <property type="match status" value="1"/>
</dbReference>
<dbReference type="Pfam" id="PF01455">
    <property type="entry name" value="HupF_HypC"/>
    <property type="match status" value="1"/>
</dbReference>
<dbReference type="PRINTS" id="PR00445">
    <property type="entry name" value="HUPFHYPC"/>
</dbReference>
<dbReference type="PROSITE" id="PS01097">
    <property type="entry name" value="HUPF_HYPC"/>
    <property type="match status" value="1"/>
</dbReference>
<comment type="caution">
    <text evidence="2">The sequence shown here is derived from an EMBL/GenBank/DDBJ whole genome shotgun (WGS) entry which is preliminary data.</text>
</comment>
<dbReference type="RefSeq" id="WP_038047541.1">
    <property type="nucleotide sequence ID" value="NZ_JMFG01000008.1"/>
</dbReference>
<dbReference type="AlphaFoldDB" id="A0A062XU09"/>
<reference evidence="2 3" key="1">
    <citation type="submission" date="2014-04" db="EMBL/GenBank/DDBJ databases">
        <title>The Genome Sequence of Thermoanaerobaculum aquaticum MP-01, The First Cultivated Group 23 Acidobacterium.</title>
        <authorList>
            <person name="Stamps B.W."/>
            <person name="Losey N.A."/>
            <person name="Lawson P.A."/>
            <person name="Stevenson B.S."/>
        </authorList>
    </citation>
    <scope>NUCLEOTIDE SEQUENCE [LARGE SCALE GENOMIC DNA]</scope>
    <source>
        <strain evidence="2 3">MP-01</strain>
    </source>
</reference>
<dbReference type="SUPFAM" id="SSF159127">
    <property type="entry name" value="HupF/HypC-like"/>
    <property type="match status" value="1"/>
</dbReference>
<dbReference type="FunFam" id="2.30.30.140:FF:000022">
    <property type="entry name" value="Hydrogenase assembly chaperone HybG"/>
    <property type="match status" value="1"/>
</dbReference>
<dbReference type="PANTHER" id="PTHR35177">
    <property type="entry name" value="HYDROGENASE MATURATION FACTOR HYBG"/>
    <property type="match status" value="1"/>
</dbReference>
<dbReference type="Proteomes" id="UP000027284">
    <property type="component" value="Unassembled WGS sequence"/>
</dbReference>
<evidence type="ECO:0000313" key="2">
    <source>
        <dbReference type="EMBL" id="KDA54323.1"/>
    </source>
</evidence>
<dbReference type="Gene3D" id="2.30.30.140">
    <property type="match status" value="1"/>
</dbReference>
<dbReference type="OrthoDB" id="9806017at2"/>
<evidence type="ECO:0000256" key="1">
    <source>
        <dbReference type="ARBA" id="ARBA00006018"/>
    </source>
</evidence>
<dbReference type="STRING" id="1312852.EG19_11445"/>
<comment type="similarity">
    <text evidence="1">Belongs to the HupF/HypC family.</text>
</comment>
<name>A0A062XU09_9BACT</name>
<dbReference type="EMBL" id="JMFG01000008">
    <property type="protein sequence ID" value="KDA54323.1"/>
    <property type="molecule type" value="Genomic_DNA"/>
</dbReference>
<evidence type="ECO:0000313" key="3">
    <source>
        <dbReference type="Proteomes" id="UP000027284"/>
    </source>
</evidence>
<dbReference type="InterPro" id="IPR019812">
    <property type="entry name" value="Hydgase_assmbl_chp_CS"/>
</dbReference>
<dbReference type="PANTHER" id="PTHR35177:SF2">
    <property type="entry name" value="HYDROGENASE MATURATION FACTOR HYBG"/>
    <property type="match status" value="1"/>
</dbReference>
<dbReference type="GO" id="GO:0051604">
    <property type="term" value="P:protein maturation"/>
    <property type="evidence" value="ECO:0007669"/>
    <property type="project" value="TreeGrafter"/>
</dbReference>
<dbReference type="GO" id="GO:0005506">
    <property type="term" value="F:iron ion binding"/>
    <property type="evidence" value="ECO:0007669"/>
    <property type="project" value="TreeGrafter"/>
</dbReference>
<dbReference type="GO" id="GO:1902670">
    <property type="term" value="F:carbon dioxide binding"/>
    <property type="evidence" value="ECO:0007669"/>
    <property type="project" value="TreeGrafter"/>
</dbReference>
<protein>
    <submittedName>
        <fullName evidence="2">Hydrogenase assembly protein HypC</fullName>
    </submittedName>
</protein>
<dbReference type="InterPro" id="IPR001109">
    <property type="entry name" value="Hydrogenase_HupF/HypC"/>
</dbReference>
<sequence length="74" mass="8082">MCLAVPMKLVSRQELKGEVELSGVRREVSLMLLPEAEVGSYVLVHAGYAIAQVDEREAEETLALLREALAAEEA</sequence>
<gene>
    <name evidence="2" type="ORF">EG19_11445</name>
</gene>
<proteinExistence type="inferred from homology"/>
<organism evidence="2 3">
    <name type="scientific">Thermoanaerobaculum aquaticum</name>
    <dbReference type="NCBI Taxonomy" id="1312852"/>
    <lineage>
        <taxon>Bacteria</taxon>
        <taxon>Pseudomonadati</taxon>
        <taxon>Acidobacteriota</taxon>
        <taxon>Thermoanaerobaculia</taxon>
        <taxon>Thermoanaerobaculales</taxon>
        <taxon>Thermoanaerobaculaceae</taxon>
        <taxon>Thermoanaerobaculum</taxon>
    </lineage>
</organism>
<accession>A0A062XU09</accession>
<keyword evidence="3" id="KW-1185">Reference proteome</keyword>